<organism evidence="6 7">
    <name type="scientific">Siculibacillus lacustris</name>
    <dbReference type="NCBI Taxonomy" id="1549641"/>
    <lineage>
        <taxon>Bacteria</taxon>
        <taxon>Pseudomonadati</taxon>
        <taxon>Pseudomonadota</taxon>
        <taxon>Alphaproteobacteria</taxon>
        <taxon>Hyphomicrobiales</taxon>
        <taxon>Ancalomicrobiaceae</taxon>
        <taxon>Siculibacillus</taxon>
    </lineage>
</organism>
<evidence type="ECO:0000256" key="3">
    <source>
        <dbReference type="ARBA" id="ARBA00022688"/>
    </source>
</evidence>
<keyword evidence="1 5" id="KW-0489">Methyltransferase</keyword>
<dbReference type="HAMAP" id="MF_00472">
    <property type="entry name" value="UbiG"/>
    <property type="match status" value="1"/>
</dbReference>
<comment type="catalytic activity">
    <reaction evidence="5">
        <text>a 3-(all-trans-polyprenyl)benzene-1,2-diol + S-adenosyl-L-methionine = a 2-methoxy-6-(all-trans-polyprenyl)phenol + S-adenosyl-L-homocysteine + H(+)</text>
        <dbReference type="Rhea" id="RHEA:31411"/>
        <dbReference type="Rhea" id="RHEA-COMP:9550"/>
        <dbReference type="Rhea" id="RHEA-COMP:9551"/>
        <dbReference type="ChEBI" id="CHEBI:15378"/>
        <dbReference type="ChEBI" id="CHEBI:57856"/>
        <dbReference type="ChEBI" id="CHEBI:59789"/>
        <dbReference type="ChEBI" id="CHEBI:62729"/>
        <dbReference type="ChEBI" id="CHEBI:62731"/>
        <dbReference type="EC" id="2.1.1.222"/>
    </reaction>
</comment>
<dbReference type="GO" id="GO:0032259">
    <property type="term" value="P:methylation"/>
    <property type="evidence" value="ECO:0007669"/>
    <property type="project" value="UniProtKB-KW"/>
</dbReference>
<dbReference type="RefSeq" id="WP_131306635.1">
    <property type="nucleotide sequence ID" value="NZ_SJFN01000004.1"/>
</dbReference>
<evidence type="ECO:0000256" key="4">
    <source>
        <dbReference type="ARBA" id="ARBA00022691"/>
    </source>
</evidence>
<dbReference type="OrthoDB" id="9801538at2"/>
<dbReference type="GO" id="GO:0102208">
    <property type="term" value="F:2-polyprenyl-6-hydroxyphenol methylase activity"/>
    <property type="evidence" value="ECO:0007669"/>
    <property type="project" value="UniProtKB-EC"/>
</dbReference>
<dbReference type="GO" id="GO:0010420">
    <property type="term" value="F:polyprenyldihydroxybenzoate methyltransferase activity"/>
    <property type="evidence" value="ECO:0007669"/>
    <property type="project" value="InterPro"/>
</dbReference>
<proteinExistence type="inferred from homology"/>
<dbReference type="AlphaFoldDB" id="A0A4Q9VW75"/>
<feature type="binding site" evidence="5">
    <location>
        <position position="94"/>
    </location>
    <ligand>
        <name>S-adenosyl-L-methionine</name>
        <dbReference type="ChEBI" id="CHEBI:59789"/>
    </ligand>
</feature>
<comment type="function">
    <text evidence="5">O-methyltransferase that catalyzes the 2 O-methylation steps in the ubiquinone biosynthetic pathway.</text>
</comment>
<dbReference type="UniPathway" id="UPA00232"/>
<feature type="binding site" evidence="5">
    <location>
        <position position="137"/>
    </location>
    <ligand>
        <name>S-adenosyl-L-methionine</name>
        <dbReference type="ChEBI" id="CHEBI:59789"/>
    </ligand>
</feature>
<protein>
    <recommendedName>
        <fullName evidence="5">Ubiquinone biosynthesis O-methyltransferase</fullName>
    </recommendedName>
    <alternativeName>
        <fullName evidence="5">2-polyprenyl-6-hydroxyphenol methylase</fullName>
        <ecNumber evidence="5">2.1.1.222</ecNumber>
    </alternativeName>
    <alternativeName>
        <fullName evidence="5">3-demethylubiquinone 3-O-methyltransferase</fullName>
        <ecNumber evidence="5">2.1.1.64</ecNumber>
    </alternativeName>
</protein>
<keyword evidence="7" id="KW-1185">Reference proteome</keyword>
<dbReference type="InterPro" id="IPR029063">
    <property type="entry name" value="SAM-dependent_MTases_sf"/>
</dbReference>
<comment type="caution">
    <text evidence="6">The sequence shown here is derived from an EMBL/GenBank/DDBJ whole genome shotgun (WGS) entry which is preliminary data.</text>
</comment>
<dbReference type="InterPro" id="IPR010233">
    <property type="entry name" value="UbiG_MeTrfase"/>
</dbReference>
<feature type="binding site" evidence="5">
    <location>
        <position position="73"/>
    </location>
    <ligand>
        <name>S-adenosyl-L-methionine</name>
        <dbReference type="ChEBI" id="CHEBI:59789"/>
    </ligand>
</feature>
<keyword evidence="4 5" id="KW-0949">S-adenosyl-L-methionine</keyword>
<dbReference type="Gene3D" id="3.40.50.150">
    <property type="entry name" value="Vaccinia Virus protein VP39"/>
    <property type="match status" value="1"/>
</dbReference>
<sequence length="252" mass="26995">MSDPHARGTVDAAEIRNFEAMADDWWDPAGRMAPLHRLNPTRLAYLKREICRAFGRDVDDSLALAGLRILDIGCGGGLVTLPLARLGADMVGVDAGAANIAAARAQAERMGVTADWRADTAEALAAAHETFDVVVAMEIVEHVADLPLFLREIAKMVRPGGLLVLATLNRTLKSFALAIVGAEYVLRWLPPGTHTWSKFVTPKELNRAVEATGLAVLDACGMVFDPLAGTWSLKAGDLDVNYLMVAERPAAA</sequence>
<dbReference type="EC" id="2.1.1.222" evidence="5"/>
<evidence type="ECO:0000256" key="5">
    <source>
        <dbReference type="HAMAP-Rule" id="MF_00472"/>
    </source>
</evidence>
<dbReference type="NCBIfam" id="TIGR01983">
    <property type="entry name" value="UbiG"/>
    <property type="match status" value="1"/>
</dbReference>
<keyword evidence="3 5" id="KW-0831">Ubiquinone biosynthesis</keyword>
<keyword evidence="2 5" id="KW-0808">Transferase</keyword>
<evidence type="ECO:0000256" key="1">
    <source>
        <dbReference type="ARBA" id="ARBA00022603"/>
    </source>
</evidence>
<dbReference type="PANTHER" id="PTHR43464">
    <property type="entry name" value="METHYLTRANSFERASE"/>
    <property type="match status" value="1"/>
</dbReference>
<evidence type="ECO:0000313" key="7">
    <source>
        <dbReference type="Proteomes" id="UP000292781"/>
    </source>
</evidence>
<gene>
    <name evidence="5 6" type="primary">ubiG</name>
    <name evidence="6" type="ORF">EYW49_04530</name>
</gene>
<reference evidence="6 7" key="1">
    <citation type="submission" date="2019-02" db="EMBL/GenBank/DDBJ databases">
        <title>Siculibacillus lacustris gen. nov., sp. nov., a new rosette-forming bacterium isolated from a freshwater crater lake (Lake St. Ana, Romania).</title>
        <authorList>
            <person name="Felfoldi T."/>
            <person name="Marton Z."/>
            <person name="Szabo A."/>
            <person name="Mentes A."/>
            <person name="Boka K."/>
            <person name="Marialigeti K."/>
            <person name="Mathe I."/>
            <person name="Koncz M."/>
            <person name="Schumann P."/>
            <person name="Toth E."/>
        </authorList>
    </citation>
    <scope>NUCLEOTIDE SEQUENCE [LARGE SCALE GENOMIC DNA]</scope>
    <source>
        <strain evidence="6 7">SA-279</strain>
    </source>
</reference>
<dbReference type="EMBL" id="SJFN01000004">
    <property type="protein sequence ID" value="TBW40450.1"/>
    <property type="molecule type" value="Genomic_DNA"/>
</dbReference>
<comment type="catalytic activity">
    <reaction evidence="5">
        <text>a 3-demethylubiquinol + S-adenosyl-L-methionine = a ubiquinol + S-adenosyl-L-homocysteine + H(+)</text>
        <dbReference type="Rhea" id="RHEA:44380"/>
        <dbReference type="Rhea" id="RHEA-COMP:9566"/>
        <dbReference type="Rhea" id="RHEA-COMP:10914"/>
        <dbReference type="ChEBI" id="CHEBI:15378"/>
        <dbReference type="ChEBI" id="CHEBI:17976"/>
        <dbReference type="ChEBI" id="CHEBI:57856"/>
        <dbReference type="ChEBI" id="CHEBI:59789"/>
        <dbReference type="ChEBI" id="CHEBI:84422"/>
        <dbReference type="EC" id="2.1.1.64"/>
    </reaction>
</comment>
<dbReference type="Pfam" id="PF13489">
    <property type="entry name" value="Methyltransf_23"/>
    <property type="match status" value="1"/>
</dbReference>
<name>A0A4Q9VW75_9HYPH</name>
<evidence type="ECO:0000256" key="2">
    <source>
        <dbReference type="ARBA" id="ARBA00022679"/>
    </source>
</evidence>
<dbReference type="Proteomes" id="UP000292781">
    <property type="component" value="Unassembled WGS sequence"/>
</dbReference>
<dbReference type="PANTHER" id="PTHR43464:SF19">
    <property type="entry name" value="UBIQUINONE BIOSYNTHESIS O-METHYLTRANSFERASE, MITOCHONDRIAL"/>
    <property type="match status" value="1"/>
</dbReference>
<accession>A0A4Q9VW75</accession>
<dbReference type="CDD" id="cd02440">
    <property type="entry name" value="AdoMet_MTases"/>
    <property type="match status" value="1"/>
</dbReference>
<comment type="similarity">
    <text evidence="5">Belongs to the methyltransferase superfamily. UbiG/COQ3 family.</text>
</comment>
<comment type="pathway">
    <text evidence="5">Cofactor biosynthesis; ubiquinone biosynthesis.</text>
</comment>
<dbReference type="GO" id="GO:0061542">
    <property type="term" value="F:3-demethylubiquinol 3-O-methyltransferase activity"/>
    <property type="evidence" value="ECO:0007669"/>
    <property type="project" value="UniProtKB-UniRule"/>
</dbReference>
<dbReference type="EC" id="2.1.1.64" evidence="5"/>
<evidence type="ECO:0000313" key="6">
    <source>
        <dbReference type="EMBL" id="TBW40450.1"/>
    </source>
</evidence>
<dbReference type="SUPFAM" id="SSF53335">
    <property type="entry name" value="S-adenosyl-L-methionine-dependent methyltransferases"/>
    <property type="match status" value="1"/>
</dbReference>
<feature type="binding site" evidence="5">
    <location>
        <position position="42"/>
    </location>
    <ligand>
        <name>S-adenosyl-L-methionine</name>
        <dbReference type="ChEBI" id="CHEBI:59789"/>
    </ligand>
</feature>